<proteinExistence type="predicted"/>
<evidence type="ECO:0000259" key="1">
    <source>
        <dbReference type="SMART" id="SM00563"/>
    </source>
</evidence>
<dbReference type="RefSeq" id="XP_033595672.1">
    <property type="nucleotide sequence ID" value="XM_033748579.1"/>
</dbReference>
<organism evidence="2 3">
    <name type="scientific">Pseudovirgaria hyperparasitica</name>
    <dbReference type="NCBI Taxonomy" id="470096"/>
    <lineage>
        <taxon>Eukaryota</taxon>
        <taxon>Fungi</taxon>
        <taxon>Dikarya</taxon>
        <taxon>Ascomycota</taxon>
        <taxon>Pezizomycotina</taxon>
        <taxon>Dothideomycetes</taxon>
        <taxon>Dothideomycetes incertae sedis</taxon>
        <taxon>Acrospermales</taxon>
        <taxon>Acrospermaceae</taxon>
        <taxon>Pseudovirgaria</taxon>
    </lineage>
</organism>
<dbReference type="GeneID" id="54489633"/>
<feature type="domain" description="Phospholipid/glycerol acyltransferase" evidence="1">
    <location>
        <begin position="104"/>
        <end position="226"/>
    </location>
</feature>
<keyword evidence="3" id="KW-1185">Reference proteome</keyword>
<protein>
    <recommendedName>
        <fullName evidence="1">Phospholipid/glycerol acyltransferase domain-containing protein</fullName>
    </recommendedName>
</protein>
<dbReference type="EMBL" id="ML996585">
    <property type="protein sequence ID" value="KAF2753221.1"/>
    <property type="molecule type" value="Genomic_DNA"/>
</dbReference>
<dbReference type="GO" id="GO:0012505">
    <property type="term" value="C:endomembrane system"/>
    <property type="evidence" value="ECO:0007669"/>
    <property type="project" value="TreeGrafter"/>
</dbReference>
<reference evidence="2" key="1">
    <citation type="journal article" date="2020" name="Stud. Mycol.">
        <title>101 Dothideomycetes genomes: a test case for predicting lifestyles and emergence of pathogens.</title>
        <authorList>
            <person name="Haridas S."/>
            <person name="Albert R."/>
            <person name="Binder M."/>
            <person name="Bloem J."/>
            <person name="Labutti K."/>
            <person name="Salamov A."/>
            <person name="Andreopoulos B."/>
            <person name="Baker S."/>
            <person name="Barry K."/>
            <person name="Bills G."/>
            <person name="Bluhm B."/>
            <person name="Cannon C."/>
            <person name="Castanera R."/>
            <person name="Culley D."/>
            <person name="Daum C."/>
            <person name="Ezra D."/>
            <person name="Gonzalez J."/>
            <person name="Henrissat B."/>
            <person name="Kuo A."/>
            <person name="Liang C."/>
            <person name="Lipzen A."/>
            <person name="Lutzoni F."/>
            <person name="Magnuson J."/>
            <person name="Mondo S."/>
            <person name="Nolan M."/>
            <person name="Ohm R."/>
            <person name="Pangilinan J."/>
            <person name="Park H.-J."/>
            <person name="Ramirez L."/>
            <person name="Alfaro M."/>
            <person name="Sun H."/>
            <person name="Tritt A."/>
            <person name="Yoshinaga Y."/>
            <person name="Zwiers L.-H."/>
            <person name="Turgeon B."/>
            <person name="Goodwin S."/>
            <person name="Spatafora J."/>
            <person name="Crous P."/>
            <person name="Grigoriev I."/>
        </authorList>
    </citation>
    <scope>NUCLEOTIDE SEQUENCE</scope>
    <source>
        <strain evidence="2">CBS 121739</strain>
    </source>
</reference>
<dbReference type="CDD" id="cd07990">
    <property type="entry name" value="LPLAT_LCLAT1-like"/>
    <property type="match status" value="1"/>
</dbReference>
<dbReference type="PANTHER" id="PTHR10983">
    <property type="entry name" value="1-ACYLGLYCEROL-3-PHOSPHATE ACYLTRANSFERASE-RELATED"/>
    <property type="match status" value="1"/>
</dbReference>
<evidence type="ECO:0000313" key="3">
    <source>
        <dbReference type="Proteomes" id="UP000799437"/>
    </source>
</evidence>
<accession>A0A6A6VVF0</accession>
<dbReference type="OrthoDB" id="189226at2759"/>
<name>A0A6A6VVF0_9PEZI</name>
<dbReference type="PANTHER" id="PTHR10983:SF24">
    <property type="entry name" value="1-ACYLGLYCEROL-3-PHOSPHATE O-ACYLTRANSFERASE 3, ISOFORM E-RELATED"/>
    <property type="match status" value="1"/>
</dbReference>
<dbReference type="SUPFAM" id="SSF69593">
    <property type="entry name" value="Glycerol-3-phosphate (1)-acyltransferase"/>
    <property type="match status" value="1"/>
</dbReference>
<dbReference type="InterPro" id="IPR002123">
    <property type="entry name" value="Plipid/glycerol_acylTrfase"/>
</dbReference>
<evidence type="ECO:0000313" key="2">
    <source>
        <dbReference type="EMBL" id="KAF2753221.1"/>
    </source>
</evidence>
<dbReference type="SMART" id="SM00563">
    <property type="entry name" value="PlsC"/>
    <property type="match status" value="1"/>
</dbReference>
<dbReference type="Proteomes" id="UP000799437">
    <property type="component" value="Unassembled WGS sequence"/>
</dbReference>
<gene>
    <name evidence="2" type="ORF">EJ05DRAFT_515053</name>
</gene>
<sequence>MTMPPPPPSVASSSHASIFTSLAAHIRGSIIITPWLLYLLAADVALSLLLPVKLVLPTPTYHLCSLIAGSVWAWIQHIFVDYNNANIIVESNTDGATIPFRESAIVVANHVSWTDFYLIQDLAQRAGMLSRCRWFAKKSLRWVPFLGWGLWAMGMPLVSRKWTSDRRELNKVFDGIVQRKWPVWLISYSEGTRFTRRKHASTLSFCESRNLPIPKHTLWPRTRGFVSTVQALRKTSHVRAVYDMTLAYSSQGSFMTAPSFWATIAAPLNGIRGDLSRAGHRFFVRLDRFDLDDLPESDEELGLWLESRWLAKDRKLQELERMWELD</sequence>
<dbReference type="GO" id="GO:0003841">
    <property type="term" value="F:1-acylglycerol-3-phosphate O-acyltransferase activity"/>
    <property type="evidence" value="ECO:0007669"/>
    <property type="project" value="TreeGrafter"/>
</dbReference>
<dbReference type="AlphaFoldDB" id="A0A6A6VVF0"/>
<dbReference type="Pfam" id="PF01553">
    <property type="entry name" value="Acyltransferase"/>
    <property type="match status" value="1"/>
</dbReference>